<dbReference type="GO" id="GO:0005829">
    <property type="term" value="C:cytosol"/>
    <property type="evidence" value="ECO:0007669"/>
    <property type="project" value="TreeGrafter"/>
</dbReference>
<feature type="compositionally biased region" description="Acidic residues" evidence="5">
    <location>
        <begin position="1043"/>
        <end position="1056"/>
    </location>
</feature>
<name>A0AAE2D4U7_SCHME</name>
<proteinExistence type="predicted"/>
<dbReference type="Pfam" id="PF08389">
    <property type="entry name" value="Xpo1"/>
    <property type="match status" value="1"/>
</dbReference>
<dbReference type="SMART" id="SM00913">
    <property type="entry name" value="IBN_N"/>
    <property type="match status" value="1"/>
</dbReference>
<organism evidence="7 8">
    <name type="scientific">Schistosoma mekongi</name>
    <name type="common">Parasitic worm</name>
    <dbReference type="NCBI Taxonomy" id="38744"/>
    <lineage>
        <taxon>Eukaryota</taxon>
        <taxon>Metazoa</taxon>
        <taxon>Spiralia</taxon>
        <taxon>Lophotrochozoa</taxon>
        <taxon>Platyhelminthes</taxon>
        <taxon>Trematoda</taxon>
        <taxon>Digenea</taxon>
        <taxon>Strigeidida</taxon>
        <taxon>Schistosomatoidea</taxon>
        <taxon>Schistosomatidae</taxon>
        <taxon>Schistosoma</taxon>
    </lineage>
</organism>
<dbReference type="SUPFAM" id="SSF48371">
    <property type="entry name" value="ARM repeat"/>
    <property type="match status" value="1"/>
</dbReference>
<dbReference type="Proteomes" id="UP001292079">
    <property type="component" value="Unassembled WGS sequence"/>
</dbReference>
<protein>
    <recommendedName>
        <fullName evidence="6">Importin N-terminal domain-containing protein</fullName>
    </recommendedName>
</protein>
<dbReference type="InterPro" id="IPR001494">
    <property type="entry name" value="Importin-beta_N"/>
</dbReference>
<evidence type="ECO:0000256" key="2">
    <source>
        <dbReference type="ARBA" id="ARBA00022448"/>
    </source>
</evidence>
<dbReference type="Pfam" id="PF03810">
    <property type="entry name" value="IBN_N"/>
    <property type="match status" value="1"/>
</dbReference>
<dbReference type="Gene3D" id="1.25.10.10">
    <property type="entry name" value="Leucine-rich Repeat Variant"/>
    <property type="match status" value="1"/>
</dbReference>
<evidence type="ECO:0000256" key="1">
    <source>
        <dbReference type="ARBA" id="ARBA00004123"/>
    </source>
</evidence>
<feature type="compositionally biased region" description="Acidic residues" evidence="5">
    <location>
        <begin position="1105"/>
        <end position="1122"/>
    </location>
</feature>
<feature type="region of interest" description="Disordered" evidence="5">
    <location>
        <begin position="1043"/>
        <end position="1130"/>
    </location>
</feature>
<keyword evidence="2" id="KW-0813">Transport</keyword>
<comment type="subcellular location">
    <subcellularLocation>
        <location evidence="1">Nucleus</location>
    </subcellularLocation>
</comment>
<dbReference type="InterPro" id="IPR013598">
    <property type="entry name" value="Exportin-1/Importin-b-like"/>
</dbReference>
<dbReference type="AlphaFoldDB" id="A0AAE2D4U7"/>
<sequence>MDAPTQAIVSAFSIVLGLEPGNRQAAEESLTALEVLEVFFMDAPTQAIVSAFSIVLGLEPGNRQAAEESLTALEVLEDYPVKVANIFLSEQFCVELRQLSGITLKNYVAVHWSETSCISFKPPEICDNAKSLIRSGMLQLLTSPHRLIRMTSVHIIALIAQHDWPEMWPDLFNQLITLVRQSSSSNDNNVNKNTVHGVLRVLTEVSSDLSDLDLPIVGPYIMPELLRIYSDKQTYDQSTRRRAITTIDNLLNIAIMCHNEDILNDFVNRYICPSLGEIINDLTNDEDLTVSNLSHKGELIQLLTTLCVENPKFFSYFPGYNISQMINIVLNLVVSCVKQYTEMQITSNSANNNEDEYDSDGEVLDYDTFVYSVLQCLTSLISSKSKKSMIAYLDDLCFQLCQLVQLPEKTLVTWSNNISEYVVDSGEILGYSVRLVTVDLIKKIASSYHDGPQFINHAINKMLKLSENVNNKGDSCWWKLFEASLHITGNLASNSINIFNSNKSMCQTSNNVSNLSLIEFDVFYEHYLKPSLGQNGFPFLHATALRCMSHLYEANTLNGFQAQCFPSLLSNAMSATQSPILRISAMLSLDALGVYKNQKQLPEENSSSIPINSMSSRISSVWITTFIVPQLPNLISNLLECLSTFGESVLDIGLFGLYKLLLIDLHQFTHSIITQIIPILVGLFKHCFGVASTLSYYTKIIRVVYKVCSSSKESIEMIENAFMPTLIGCLENHETSDCGSVEAALKVFSVLISPSEFGISSTLIQRVFPAVVHIAITNTDAVVISECCDVIRCYLAAGSAQILEWHDDEGNNGVGYILHVASRLLDPSNPVEWATPAGKLAYAILLHFDAQQLRENTDLLLRGVLARLCTLLGNNHKQSSQLAFSEHQNGLHGARQSLLFVIILLFRIRTKLAIDFLSTIPDLSGKPILREILSLWCNCQPYYFSRYEIHVSTMALANLILHTINTKDERIMQITLQEEMQTDGSNGSIQTRAKTSQQTKTLIDIPIIVSMYKLLLNELNKKLEEEECDSEDNSCNAFYDEVEDDNVSDGDDAEEVQTEHQEKLCEEDENEVNDQNDQYLTSQKKKTVQRRDNNNSFTSNHMHQDDDEDDASDNNSEDDITSSDDPIYSTDPIMNVNLKEFLCNFLSELSQQIYYNEFSRYHTSLELATLQQIGVLPQTNQ</sequence>
<feature type="compositionally biased region" description="Acidic residues" evidence="5">
    <location>
        <begin position="1065"/>
        <end position="1074"/>
    </location>
</feature>
<dbReference type="GO" id="GO:0031267">
    <property type="term" value="F:small GTPase binding"/>
    <property type="evidence" value="ECO:0007669"/>
    <property type="project" value="InterPro"/>
</dbReference>
<accession>A0AAE2D4U7</accession>
<evidence type="ECO:0000256" key="5">
    <source>
        <dbReference type="SAM" id="MobiDB-lite"/>
    </source>
</evidence>
<feature type="coiled-coil region" evidence="4">
    <location>
        <begin position="1009"/>
        <end position="1036"/>
    </location>
</feature>
<comment type="caution">
    <text evidence="7">The sequence shown here is derived from an EMBL/GenBank/DDBJ whole genome shotgun (WGS) entry which is preliminary data.</text>
</comment>
<feature type="domain" description="Importin N-terminal" evidence="6">
    <location>
        <begin position="66"/>
        <end position="143"/>
    </location>
</feature>
<keyword evidence="4" id="KW-0175">Coiled coil</keyword>
<keyword evidence="3" id="KW-0539">Nucleus</keyword>
<evidence type="ECO:0000256" key="3">
    <source>
        <dbReference type="ARBA" id="ARBA00023242"/>
    </source>
</evidence>
<evidence type="ECO:0000313" key="8">
    <source>
        <dbReference type="Proteomes" id="UP001292079"/>
    </source>
</evidence>
<evidence type="ECO:0000256" key="4">
    <source>
        <dbReference type="SAM" id="Coils"/>
    </source>
</evidence>
<dbReference type="EMBL" id="JALJAT010000004">
    <property type="protein sequence ID" value="KAK4470230.1"/>
    <property type="molecule type" value="Genomic_DNA"/>
</dbReference>
<reference evidence="7" key="2">
    <citation type="journal article" date="2023" name="Infect Dis Poverty">
        <title>Chromosome-scale genome of the human blood fluke Schistosoma mekongi and its implications for public health.</title>
        <authorList>
            <person name="Zhou M."/>
            <person name="Xu L."/>
            <person name="Xu D."/>
            <person name="Chen W."/>
            <person name="Khan J."/>
            <person name="Hu Y."/>
            <person name="Huang H."/>
            <person name="Wei H."/>
            <person name="Zhang Y."/>
            <person name="Chusongsang P."/>
            <person name="Tanasarnprasert K."/>
            <person name="Hu X."/>
            <person name="Limpanont Y."/>
            <person name="Lv Z."/>
        </authorList>
    </citation>
    <scope>NUCLEOTIDE SEQUENCE</scope>
    <source>
        <strain evidence="7">LV_2022a</strain>
    </source>
</reference>
<gene>
    <name evidence="7" type="ORF">MN116_005804</name>
</gene>
<dbReference type="PANTHER" id="PTHR10997">
    <property type="entry name" value="IMPORTIN-7, 8, 11"/>
    <property type="match status" value="1"/>
</dbReference>
<keyword evidence="8" id="KW-1185">Reference proteome</keyword>
<evidence type="ECO:0000313" key="7">
    <source>
        <dbReference type="EMBL" id="KAK4470230.1"/>
    </source>
</evidence>
<reference evidence="7" key="1">
    <citation type="submission" date="2022-04" db="EMBL/GenBank/DDBJ databases">
        <authorList>
            <person name="Xu L."/>
            <person name="Lv Z."/>
        </authorList>
    </citation>
    <scope>NUCLEOTIDE SEQUENCE</scope>
    <source>
        <strain evidence="7">LV_2022a</strain>
    </source>
</reference>
<dbReference type="GO" id="GO:0006606">
    <property type="term" value="P:protein import into nucleus"/>
    <property type="evidence" value="ECO:0007669"/>
    <property type="project" value="TreeGrafter"/>
</dbReference>
<dbReference type="GO" id="GO:0005635">
    <property type="term" value="C:nuclear envelope"/>
    <property type="evidence" value="ECO:0007669"/>
    <property type="project" value="TreeGrafter"/>
</dbReference>
<dbReference type="PANTHER" id="PTHR10997:SF9">
    <property type="entry name" value="IMPORTIN-9"/>
    <property type="match status" value="1"/>
</dbReference>
<evidence type="ECO:0000259" key="6">
    <source>
        <dbReference type="PROSITE" id="PS50166"/>
    </source>
</evidence>
<dbReference type="PROSITE" id="PS50166">
    <property type="entry name" value="IMPORTIN_B_NT"/>
    <property type="match status" value="1"/>
</dbReference>
<dbReference type="InterPro" id="IPR016024">
    <property type="entry name" value="ARM-type_fold"/>
</dbReference>
<dbReference type="InterPro" id="IPR011989">
    <property type="entry name" value="ARM-like"/>
</dbReference>